<reference evidence="1" key="1">
    <citation type="submission" date="2019-10" db="EMBL/GenBank/DDBJ databases">
        <authorList>
            <consortium name="DOE Joint Genome Institute"/>
            <person name="Kuo A."/>
            <person name="Miyauchi S."/>
            <person name="Kiss E."/>
            <person name="Drula E."/>
            <person name="Kohler A."/>
            <person name="Sanchez-Garcia M."/>
            <person name="Andreopoulos B."/>
            <person name="Barry K.W."/>
            <person name="Bonito G."/>
            <person name="Buee M."/>
            <person name="Carver A."/>
            <person name="Chen C."/>
            <person name="Cichocki N."/>
            <person name="Clum A."/>
            <person name="Culley D."/>
            <person name="Crous P.W."/>
            <person name="Fauchery L."/>
            <person name="Girlanda M."/>
            <person name="Hayes R."/>
            <person name="Keri Z."/>
            <person name="Labutti K."/>
            <person name="Lipzen A."/>
            <person name="Lombard V."/>
            <person name="Magnuson J."/>
            <person name="Maillard F."/>
            <person name="Morin E."/>
            <person name="Murat C."/>
            <person name="Nolan M."/>
            <person name="Ohm R."/>
            <person name="Pangilinan J."/>
            <person name="Pereira M."/>
            <person name="Perotto S."/>
            <person name="Peter M."/>
            <person name="Riley R."/>
            <person name="Sitrit Y."/>
            <person name="Stielow B."/>
            <person name="Szollosi G."/>
            <person name="Zifcakova L."/>
            <person name="Stursova M."/>
            <person name="Spatafora J.W."/>
            <person name="Tedersoo L."/>
            <person name="Vaario L.-M."/>
            <person name="Yamada A."/>
            <person name="Yan M."/>
            <person name="Wang P."/>
            <person name="Xu J."/>
            <person name="Bruns T."/>
            <person name="Baldrian P."/>
            <person name="Vilgalys R."/>
            <person name="Henrissat B."/>
            <person name="Grigoriev I.V."/>
            <person name="Hibbett D."/>
            <person name="Nagy L.G."/>
            <person name="Martin F.M."/>
        </authorList>
    </citation>
    <scope>NUCLEOTIDE SEQUENCE</scope>
    <source>
        <strain evidence="1">P2</strain>
    </source>
</reference>
<dbReference type="Proteomes" id="UP000886501">
    <property type="component" value="Unassembled WGS sequence"/>
</dbReference>
<proteinExistence type="predicted"/>
<reference evidence="1" key="2">
    <citation type="journal article" date="2020" name="Nat. Commun.">
        <title>Large-scale genome sequencing of mycorrhizal fungi provides insights into the early evolution of symbiotic traits.</title>
        <authorList>
            <person name="Miyauchi S."/>
            <person name="Kiss E."/>
            <person name="Kuo A."/>
            <person name="Drula E."/>
            <person name="Kohler A."/>
            <person name="Sanchez-Garcia M."/>
            <person name="Morin E."/>
            <person name="Andreopoulos B."/>
            <person name="Barry K.W."/>
            <person name="Bonito G."/>
            <person name="Buee M."/>
            <person name="Carver A."/>
            <person name="Chen C."/>
            <person name="Cichocki N."/>
            <person name="Clum A."/>
            <person name="Culley D."/>
            <person name="Crous P.W."/>
            <person name="Fauchery L."/>
            <person name="Girlanda M."/>
            <person name="Hayes R.D."/>
            <person name="Keri Z."/>
            <person name="LaButti K."/>
            <person name="Lipzen A."/>
            <person name="Lombard V."/>
            <person name="Magnuson J."/>
            <person name="Maillard F."/>
            <person name="Murat C."/>
            <person name="Nolan M."/>
            <person name="Ohm R.A."/>
            <person name="Pangilinan J."/>
            <person name="Pereira M.F."/>
            <person name="Perotto S."/>
            <person name="Peter M."/>
            <person name="Pfister S."/>
            <person name="Riley R."/>
            <person name="Sitrit Y."/>
            <person name="Stielow J.B."/>
            <person name="Szollosi G."/>
            <person name="Zifcakova L."/>
            <person name="Stursova M."/>
            <person name="Spatafora J.W."/>
            <person name="Tedersoo L."/>
            <person name="Vaario L.M."/>
            <person name="Yamada A."/>
            <person name="Yan M."/>
            <person name="Wang P."/>
            <person name="Xu J."/>
            <person name="Bruns T."/>
            <person name="Baldrian P."/>
            <person name="Vilgalys R."/>
            <person name="Dunand C."/>
            <person name="Henrissat B."/>
            <person name="Grigoriev I.V."/>
            <person name="Hibbett D."/>
            <person name="Nagy L.G."/>
            <person name="Martin F.M."/>
        </authorList>
    </citation>
    <scope>NUCLEOTIDE SEQUENCE</scope>
    <source>
        <strain evidence="1">P2</strain>
    </source>
</reference>
<accession>A0ACB6ZCF9</accession>
<evidence type="ECO:0000313" key="1">
    <source>
        <dbReference type="EMBL" id="KAF9647073.1"/>
    </source>
</evidence>
<organism evidence="1 2">
    <name type="scientific">Thelephora ganbajun</name>
    <name type="common">Ganba fungus</name>
    <dbReference type="NCBI Taxonomy" id="370292"/>
    <lineage>
        <taxon>Eukaryota</taxon>
        <taxon>Fungi</taxon>
        <taxon>Dikarya</taxon>
        <taxon>Basidiomycota</taxon>
        <taxon>Agaricomycotina</taxon>
        <taxon>Agaricomycetes</taxon>
        <taxon>Thelephorales</taxon>
        <taxon>Thelephoraceae</taxon>
        <taxon>Thelephora</taxon>
    </lineage>
</organism>
<protein>
    <submittedName>
        <fullName evidence="1">Uncharacterized protein</fullName>
    </submittedName>
</protein>
<keyword evidence="2" id="KW-1185">Reference proteome</keyword>
<dbReference type="EMBL" id="MU118042">
    <property type="protein sequence ID" value="KAF9647073.1"/>
    <property type="molecule type" value="Genomic_DNA"/>
</dbReference>
<comment type="caution">
    <text evidence="1">The sequence shown here is derived from an EMBL/GenBank/DDBJ whole genome shotgun (WGS) entry which is preliminary data.</text>
</comment>
<sequence>MMKVDLRPVVPVLFLLYMFAFPDRHVGQYRYPHGLRYEQGAETCRNTLQHRTLDLLHPLCCFRDTEVSSDYLLKRFRPWFWFPLCMSLFGAMPVTEGTVRVFSGLVAMRSSELFESRALPRCFYLISVWYKRGEAQRCITSFFASATLLGFWWIGRNCYWEEGSVGGYNVWRSTFIPQGLELHRLCSFLHLHF</sequence>
<evidence type="ECO:0000313" key="2">
    <source>
        <dbReference type="Proteomes" id="UP000886501"/>
    </source>
</evidence>
<gene>
    <name evidence="1" type="ORF">BDM02DRAFT_2830177</name>
</gene>
<name>A0ACB6ZCF9_THEGA</name>